<feature type="transmembrane region" description="Helical" evidence="1">
    <location>
        <begin position="7"/>
        <end position="25"/>
    </location>
</feature>
<evidence type="ECO:0000313" key="3">
    <source>
        <dbReference type="EMBL" id="ASK60859.1"/>
    </source>
</evidence>
<dbReference type="SMART" id="SM00014">
    <property type="entry name" value="acidPPc"/>
    <property type="match status" value="1"/>
</dbReference>
<dbReference type="InterPro" id="IPR000326">
    <property type="entry name" value="PAP2/HPO"/>
</dbReference>
<feature type="transmembrane region" description="Helical" evidence="1">
    <location>
        <begin position="185"/>
        <end position="203"/>
    </location>
</feature>
<dbReference type="EMBL" id="CP022315">
    <property type="protein sequence ID" value="ASK60859.1"/>
    <property type="molecule type" value="Genomic_DNA"/>
</dbReference>
<accession>A0A220TYM2</accession>
<dbReference type="InterPro" id="IPR036938">
    <property type="entry name" value="PAP2/HPO_sf"/>
</dbReference>
<proteinExistence type="predicted"/>
<gene>
    <name evidence="3" type="ORF">CFK37_00860</name>
</gene>
<dbReference type="Proteomes" id="UP000198312">
    <property type="component" value="Chromosome"/>
</dbReference>
<dbReference type="AlphaFoldDB" id="A0A220TYM2"/>
<keyword evidence="1" id="KW-0472">Membrane</keyword>
<dbReference type="OrthoDB" id="9789113at2"/>
<keyword evidence="1" id="KW-0812">Transmembrane</keyword>
<name>A0A220TYM2_9BACI</name>
<dbReference type="SUPFAM" id="SSF48317">
    <property type="entry name" value="Acid phosphatase/Vanadium-dependent haloperoxidase"/>
    <property type="match status" value="1"/>
</dbReference>
<dbReference type="Gene3D" id="1.20.144.10">
    <property type="entry name" value="Phosphatidic acid phosphatase type 2/haloperoxidase"/>
    <property type="match status" value="2"/>
</dbReference>
<feature type="transmembrane region" description="Helical" evidence="1">
    <location>
        <begin position="129"/>
        <end position="146"/>
    </location>
</feature>
<evidence type="ECO:0000259" key="2">
    <source>
        <dbReference type="SMART" id="SM00014"/>
    </source>
</evidence>
<feature type="transmembrane region" description="Helical" evidence="1">
    <location>
        <begin position="155"/>
        <end position="173"/>
    </location>
</feature>
<dbReference type="RefSeq" id="WP_089060136.1">
    <property type="nucleotide sequence ID" value="NZ_CP022315.1"/>
</dbReference>
<evidence type="ECO:0000256" key="1">
    <source>
        <dbReference type="SAM" id="Phobius"/>
    </source>
</evidence>
<organism evidence="3 4">
    <name type="scientific">Virgibacillus phasianinus</name>
    <dbReference type="NCBI Taxonomy" id="2017483"/>
    <lineage>
        <taxon>Bacteria</taxon>
        <taxon>Bacillati</taxon>
        <taxon>Bacillota</taxon>
        <taxon>Bacilli</taxon>
        <taxon>Bacillales</taxon>
        <taxon>Bacillaceae</taxon>
        <taxon>Virgibacillus</taxon>
    </lineage>
</organism>
<dbReference type="PANTHER" id="PTHR14969">
    <property type="entry name" value="SPHINGOSINE-1-PHOSPHATE PHOSPHOHYDROLASE"/>
    <property type="match status" value="1"/>
</dbReference>
<evidence type="ECO:0000313" key="4">
    <source>
        <dbReference type="Proteomes" id="UP000198312"/>
    </source>
</evidence>
<reference evidence="3 4" key="1">
    <citation type="submission" date="2017-07" db="EMBL/GenBank/DDBJ databases">
        <title>Virgibacillus sp. LM2416.</title>
        <authorList>
            <person name="Tak E.J."/>
            <person name="Bae J.-W."/>
        </authorList>
    </citation>
    <scope>NUCLEOTIDE SEQUENCE [LARGE SCALE GENOMIC DNA]</scope>
    <source>
        <strain evidence="3 4">LM2416</strain>
    </source>
</reference>
<protein>
    <recommendedName>
        <fullName evidence="2">Phosphatidic acid phosphatase type 2/haloperoxidase domain-containing protein</fullName>
    </recommendedName>
</protein>
<dbReference type="Pfam" id="PF01569">
    <property type="entry name" value="PAP2"/>
    <property type="match status" value="1"/>
</dbReference>
<feature type="transmembrane region" description="Helical" evidence="1">
    <location>
        <begin position="61"/>
        <end position="82"/>
    </location>
</feature>
<keyword evidence="1" id="KW-1133">Transmembrane helix</keyword>
<dbReference type="PANTHER" id="PTHR14969:SF13">
    <property type="entry name" value="AT30094P"/>
    <property type="match status" value="1"/>
</dbReference>
<dbReference type="CDD" id="cd03392">
    <property type="entry name" value="PAP2_like_2"/>
    <property type="match status" value="1"/>
</dbReference>
<feature type="domain" description="Phosphatidic acid phosphatase type 2/haloperoxidase" evidence="2">
    <location>
        <begin position="86"/>
        <end position="200"/>
    </location>
</feature>
<dbReference type="KEGG" id="vil:CFK37_00860"/>
<feature type="transmembrane region" description="Helical" evidence="1">
    <location>
        <begin position="89"/>
        <end position="109"/>
    </location>
</feature>
<keyword evidence="4" id="KW-1185">Reference proteome</keyword>
<sequence>MRKKSHYLYIFLFAFVLVTTVLWAFKIMHGTIPVVDQWSRGFVEAMADSDVYFLFRWLTELGSGTFLTPFTMIMAILLGYLFRDWFIGVMFAGGTLLSYGLNVLIKVLVERERPRILVAAEAEGYSFPSGHAMISMVCYGLVVYFISKKIRSKKLAVSIQIGTSILIFLIGFSRYMISVHYLTDVLAGFVFGLLFVFLWTFMFEKINKKRSPSED</sequence>